<keyword evidence="7" id="KW-0175">Coiled coil</keyword>
<keyword evidence="6" id="KW-0131">Cell cycle</keyword>
<dbReference type="GO" id="GO:0005635">
    <property type="term" value="C:nuclear envelope"/>
    <property type="evidence" value="ECO:0007669"/>
    <property type="project" value="TreeGrafter"/>
</dbReference>
<dbReference type="PANTHER" id="PTHR23168">
    <property type="entry name" value="MITOTIC SPINDLE ASSEMBLY CHECKPOINT PROTEIN MAD1 MITOTIC ARREST DEFICIENT-LIKE PROTEIN 1"/>
    <property type="match status" value="1"/>
</dbReference>
<dbReference type="GO" id="GO:0051315">
    <property type="term" value="P:attachment of mitotic spindle microtubules to kinetochore"/>
    <property type="evidence" value="ECO:0007669"/>
    <property type="project" value="TreeGrafter"/>
</dbReference>
<comment type="subcellular location">
    <subcellularLocation>
        <location evidence="1">Nucleus</location>
    </subcellularLocation>
</comment>
<dbReference type="GO" id="GO:0007094">
    <property type="term" value="P:mitotic spindle assembly checkpoint signaling"/>
    <property type="evidence" value="ECO:0007669"/>
    <property type="project" value="InterPro"/>
</dbReference>
<dbReference type="Proteomes" id="UP001168821">
    <property type="component" value="Unassembled WGS sequence"/>
</dbReference>
<dbReference type="GO" id="GO:0051301">
    <property type="term" value="P:cell division"/>
    <property type="evidence" value="ECO:0007669"/>
    <property type="project" value="UniProtKB-KW"/>
</dbReference>
<evidence type="ECO:0000256" key="6">
    <source>
        <dbReference type="ARBA" id="ARBA00023306"/>
    </source>
</evidence>
<dbReference type="GO" id="GO:0072686">
    <property type="term" value="C:mitotic spindle"/>
    <property type="evidence" value="ECO:0007669"/>
    <property type="project" value="TreeGrafter"/>
</dbReference>
<accession>A0AA38MBP7</accession>
<evidence type="ECO:0000313" key="8">
    <source>
        <dbReference type="EMBL" id="KAJ3650286.1"/>
    </source>
</evidence>
<reference evidence="8" key="1">
    <citation type="journal article" date="2023" name="G3 (Bethesda)">
        <title>Whole genome assemblies of Zophobas morio and Tenebrio molitor.</title>
        <authorList>
            <person name="Kaur S."/>
            <person name="Stinson S.A."/>
            <person name="diCenzo G.C."/>
        </authorList>
    </citation>
    <scope>NUCLEOTIDE SEQUENCE</scope>
    <source>
        <strain evidence="8">QUZm001</strain>
    </source>
</reference>
<feature type="coiled-coil region" evidence="7">
    <location>
        <begin position="21"/>
        <end position="65"/>
    </location>
</feature>
<keyword evidence="3" id="KW-0132">Cell division</keyword>
<organism evidence="8 9">
    <name type="scientific">Zophobas morio</name>
    <dbReference type="NCBI Taxonomy" id="2755281"/>
    <lineage>
        <taxon>Eukaryota</taxon>
        <taxon>Metazoa</taxon>
        <taxon>Ecdysozoa</taxon>
        <taxon>Arthropoda</taxon>
        <taxon>Hexapoda</taxon>
        <taxon>Insecta</taxon>
        <taxon>Pterygota</taxon>
        <taxon>Neoptera</taxon>
        <taxon>Endopterygota</taxon>
        <taxon>Coleoptera</taxon>
        <taxon>Polyphaga</taxon>
        <taxon>Cucujiformia</taxon>
        <taxon>Tenebrionidae</taxon>
        <taxon>Zophobas</taxon>
    </lineage>
</organism>
<dbReference type="PANTHER" id="PTHR23168:SF0">
    <property type="entry name" value="MITOTIC SPINDLE ASSEMBLY CHECKPOINT PROTEIN MAD1"/>
    <property type="match status" value="1"/>
</dbReference>
<evidence type="ECO:0000256" key="5">
    <source>
        <dbReference type="ARBA" id="ARBA00023242"/>
    </source>
</evidence>
<keyword evidence="4" id="KW-0498">Mitosis</keyword>
<name>A0AA38MBP7_9CUCU</name>
<comment type="similarity">
    <text evidence="2">Belongs to the MAD1 family.</text>
</comment>
<dbReference type="InterPro" id="IPR008672">
    <property type="entry name" value="Mad1"/>
</dbReference>
<gene>
    <name evidence="8" type="ORF">Zmor_021983</name>
</gene>
<dbReference type="EMBL" id="JALNTZ010000006">
    <property type="protein sequence ID" value="KAJ3650286.1"/>
    <property type="molecule type" value="Genomic_DNA"/>
</dbReference>
<protein>
    <submittedName>
        <fullName evidence="8">Uncharacterized protein</fullName>
    </submittedName>
</protein>
<dbReference type="Pfam" id="PF05557">
    <property type="entry name" value="MAD"/>
    <property type="match status" value="1"/>
</dbReference>
<keyword evidence="5" id="KW-0539">Nucleus</keyword>
<keyword evidence="9" id="KW-1185">Reference proteome</keyword>
<comment type="caution">
    <text evidence="8">The sequence shown here is derived from an EMBL/GenBank/DDBJ whole genome shotgun (WGS) entry which is preliminary data.</text>
</comment>
<evidence type="ECO:0000256" key="1">
    <source>
        <dbReference type="ARBA" id="ARBA00004123"/>
    </source>
</evidence>
<feature type="coiled-coil region" evidence="7">
    <location>
        <begin position="211"/>
        <end position="285"/>
    </location>
</feature>
<evidence type="ECO:0000256" key="3">
    <source>
        <dbReference type="ARBA" id="ARBA00022618"/>
    </source>
</evidence>
<evidence type="ECO:0000256" key="7">
    <source>
        <dbReference type="SAM" id="Coils"/>
    </source>
</evidence>
<evidence type="ECO:0000313" key="9">
    <source>
        <dbReference type="Proteomes" id="UP001168821"/>
    </source>
</evidence>
<evidence type="ECO:0000256" key="4">
    <source>
        <dbReference type="ARBA" id="ARBA00022776"/>
    </source>
</evidence>
<dbReference type="AlphaFoldDB" id="A0AA38MBP7"/>
<dbReference type="SUPFAM" id="SSF75704">
    <property type="entry name" value="Mitotic arrest deficient-like 1, Mad1"/>
    <property type="match status" value="1"/>
</dbReference>
<sequence>MPYRIPSIIIEFTQVQKLANYVDLEKDVEKLKCENVRLKDEVKNKLLLEEEVHDLKSRLTHYKEQEKRIAALQAEQVQTQVYLNEWRSVARGICEVTGSDSSLPHLLRCVVERLQQQEISLTSSKVELESQLSTALYEQKVAKTELEKSQKLLVEMKKTIEQKQNLFHRMQKKLGLVSRERDSYRLQLDSYEKDLTMAINPPSNAPHTSQLQSQKERIESLEKIVDNYRELNAKLESDLQSSNPSLYSEHGTNKTELLVKLQDEVEQLKLENDMLKQKRDQLEIQLEGLLVGQDTLHGDNKRSILNEAVSTDL</sequence>
<proteinExistence type="inferred from homology"/>
<feature type="coiled-coil region" evidence="7">
    <location>
        <begin position="111"/>
        <end position="173"/>
    </location>
</feature>
<evidence type="ECO:0000256" key="2">
    <source>
        <dbReference type="ARBA" id="ARBA00008029"/>
    </source>
</evidence>
<dbReference type="GO" id="GO:0000776">
    <property type="term" value="C:kinetochore"/>
    <property type="evidence" value="ECO:0007669"/>
    <property type="project" value="TreeGrafter"/>
</dbReference>